<name>A0ABU2HMK6_9RHOB</name>
<accession>A0ABU2HMK6</accession>
<comment type="caution">
    <text evidence="2">The sequence shown here is derived from an EMBL/GenBank/DDBJ whole genome shotgun (WGS) entry which is preliminary data.</text>
</comment>
<evidence type="ECO:0000313" key="2">
    <source>
        <dbReference type="EMBL" id="MDS9466259.1"/>
    </source>
</evidence>
<keyword evidence="3" id="KW-1185">Reference proteome</keyword>
<dbReference type="RefSeq" id="WP_311158453.1">
    <property type="nucleotide sequence ID" value="NZ_JAVQLW010000001.1"/>
</dbReference>
<organism evidence="2 3">
    <name type="scientific">Paracoccus aurantius</name>
    <dbReference type="NCBI Taxonomy" id="3073814"/>
    <lineage>
        <taxon>Bacteria</taxon>
        <taxon>Pseudomonadati</taxon>
        <taxon>Pseudomonadota</taxon>
        <taxon>Alphaproteobacteria</taxon>
        <taxon>Rhodobacterales</taxon>
        <taxon>Paracoccaceae</taxon>
        <taxon>Paracoccus</taxon>
    </lineage>
</organism>
<protein>
    <submittedName>
        <fullName evidence="2">Uncharacterized protein</fullName>
    </submittedName>
</protein>
<dbReference type="EMBL" id="JAVQLW010000001">
    <property type="protein sequence ID" value="MDS9466259.1"/>
    <property type="molecule type" value="Genomic_DNA"/>
</dbReference>
<proteinExistence type="predicted"/>
<dbReference type="Proteomes" id="UP001269144">
    <property type="component" value="Unassembled WGS sequence"/>
</dbReference>
<gene>
    <name evidence="2" type="ORF">RGQ15_01560</name>
</gene>
<feature type="chain" id="PRO_5045685466" evidence="1">
    <location>
        <begin position="25"/>
        <end position="148"/>
    </location>
</feature>
<sequence>MNRIAGFLALSLTLALSTVPAAHARASAEPIIILNNKGGNVLQAVNEREKLARSGRPVQVRGYCRSACTIYITMPNACLGPNATVGFHAPRIPGTQIIPPIVDQIMARYYRNGILQKWNAEWKKSLSMHKISAKQYVKLDPQTKLCPK</sequence>
<reference evidence="3" key="1">
    <citation type="submission" date="2023-07" db="EMBL/GenBank/DDBJ databases">
        <title>Paracoccus sp. MBLB3053 whole genome sequence.</title>
        <authorList>
            <person name="Hwang C.Y."/>
            <person name="Cho E.-S."/>
            <person name="Seo M.-J."/>
        </authorList>
    </citation>
    <scope>NUCLEOTIDE SEQUENCE [LARGE SCALE GENOMIC DNA]</scope>
    <source>
        <strain evidence="3">MBLB3053</strain>
    </source>
</reference>
<keyword evidence="1" id="KW-0732">Signal</keyword>
<evidence type="ECO:0000256" key="1">
    <source>
        <dbReference type="SAM" id="SignalP"/>
    </source>
</evidence>
<evidence type="ECO:0000313" key="3">
    <source>
        <dbReference type="Proteomes" id="UP001269144"/>
    </source>
</evidence>
<feature type="signal peptide" evidence="1">
    <location>
        <begin position="1"/>
        <end position="24"/>
    </location>
</feature>